<dbReference type="EMBL" id="MU005572">
    <property type="protein sequence ID" value="KAF2689429.1"/>
    <property type="molecule type" value="Genomic_DNA"/>
</dbReference>
<feature type="region of interest" description="Disordered" evidence="1">
    <location>
        <begin position="1048"/>
        <end position="1110"/>
    </location>
</feature>
<dbReference type="GO" id="GO:0005634">
    <property type="term" value="C:nucleus"/>
    <property type="evidence" value="ECO:0007669"/>
    <property type="project" value="InterPro"/>
</dbReference>
<feature type="compositionally biased region" description="Basic residues" evidence="1">
    <location>
        <begin position="1079"/>
        <end position="1091"/>
    </location>
</feature>
<dbReference type="InterPro" id="IPR002088">
    <property type="entry name" value="Prenyl_trans_a"/>
</dbReference>
<feature type="region of interest" description="Disordered" evidence="1">
    <location>
        <begin position="615"/>
        <end position="636"/>
    </location>
</feature>
<feature type="compositionally biased region" description="Basic and acidic residues" evidence="1">
    <location>
        <begin position="1126"/>
        <end position="1136"/>
    </location>
</feature>
<feature type="region of interest" description="Disordered" evidence="1">
    <location>
        <begin position="1122"/>
        <end position="1238"/>
    </location>
</feature>
<evidence type="ECO:0000313" key="2">
    <source>
        <dbReference type="EMBL" id="KAF2689429.1"/>
    </source>
</evidence>
<dbReference type="Gene3D" id="1.25.40.120">
    <property type="entry name" value="Protein prenylyltransferase"/>
    <property type="match status" value="1"/>
</dbReference>
<dbReference type="Proteomes" id="UP000799291">
    <property type="component" value="Unassembled WGS sequence"/>
</dbReference>
<feature type="compositionally biased region" description="Polar residues" evidence="1">
    <location>
        <begin position="852"/>
        <end position="862"/>
    </location>
</feature>
<feature type="compositionally biased region" description="Basic residues" evidence="1">
    <location>
        <begin position="1164"/>
        <end position="1176"/>
    </location>
</feature>
<dbReference type="GO" id="GO:0031297">
    <property type="term" value="P:replication fork processing"/>
    <property type="evidence" value="ECO:0007669"/>
    <property type="project" value="InterPro"/>
</dbReference>
<dbReference type="GO" id="GO:0000724">
    <property type="term" value="P:double-strand break repair via homologous recombination"/>
    <property type="evidence" value="ECO:0007669"/>
    <property type="project" value="TreeGrafter"/>
</dbReference>
<sequence length="2668" mass="299899">MASHGISRGAGPIVRTEEARQKELQQIAAYKDLSELVNTKIAERQYTIEVLGLVTTLLNENPEYYTVWNHRRRIMAALFATPAETNGSVPTPEQLVQDDLRLTFGLLRKFPKCYWIWNYRNWLLEAGETELGVEAGHKLWFGELLLVNKMLQADSRNFHAWSYRRIVVNQIERLDISDEGKAPQTLTESEFEYTTKMIKTNLSNFSAWHNRSKLIPRLLSERNADPKARRALLDSELALICEAINTDPFDQSIWFYHQYLMSTISPTCPSTDLIVVDLTNGERQKYYEHEFAYIKDILEDEADCKWIYEGLLYLAATFFIDTSSLAPIDVPSFFFHAHMPSKDASFDVFAVSVLSGSRSGAGGGIALEAIAIPIEMPAIVASAIGRIRPAIVLAHTHERRTRYRFRLTLTRRAMRAGFQRPTSPPTAPLQTICLRAPMSKWRLKGFVQDSDDEEEDLETTPPHSHRESQRAPNERVNEVSTNTEHTAEDREDKDGSTEFDGTEKGGGDEIASPANTTVRAPTRPTVSLITSFVDDPFDPPPTTYPLDITPEYGRSLSESSDPLQASPSPRTKRGEKLPSSSLSLGVPVSYQGTATSRRKETQLQPAADGILKELGLGPLSDASDSDVLSDPPSDMDEPMVQNTFFASPKRRTAVQVVIPRSTGAQEENVKKQVARSLRERKPIQLHPYALEGELYRRELQGRGIKPVVRPRSPARNSSHHDAETQEQEFDPDEDMLSSSPPEIPISTPAVRRPMKDGRGSSARRPQSSSGLQPVTSILHVPPGFKKRRLNRSLTQAATPLHRSLQNVNGSNDDIFAFPKSPPESSSPVGVSANSAPRRLARPLMSAPAQDLPTPSQSSSLQGDAQARLDSDLESTVRSVRRYTEQRHRPIRILSDSPSTSSEPSGGESEPSEKELKFLRKATKFVLPASHVRLDREARVRQRAHITVSPESFEPQRGIAQRVMKRRGGSRSTAGPESLQKNVVVISDESDYELGSLVLPALDVQQSAQAAADLAATFDQLYADDDSDNMENDRLELFTLGGQSRKRKKQTKLTDVFTKSKKHKTGGGTEARGNALAHASGKKMRSTSRRAGRTPPPALSVLDFDQSPDGQQRAPQFLRIAKRQARQRSDYARERPTNKHIRLHTRRDTEDANATLLQWRSGVLKPKKNLGRPRKRSEARGPLTDINHNQQRSQPQPDAEKDIDAESHQESRRGPETPQMRRKRRLPSGLSAFRRSPASFKEVLAQDPALTTSTSKQRRIIHRKAHPFRTAQLEGLETQYGRGDRSMAFQQGLREVDRQFNLQPSLPSPSRNPQLARFLADPDAVPPPFPSAKHVGDRDKAPLTKKPSVLRRRLVRKTQAQRIDVDTRDYRQPSEPALADLFIETLLPQDAKPIQVEAQEHLTLRGLGPYGTRYPTTFDVSPLKSDTYFHSSTLIGGMELHQALAGGGVAKNLDEAAGYFTISQNAKTIRCGPWNDEISSLITDLVTTIWHPLHNPSWTGSDRTKLAGSILQDSSKLLRSLTIYFSTQLSFLDPIDRQGFATNMKQIEESLFSQMLTTNMMSITQDIAPAVQLESIRTMTYLLLITMQTRQIAQHPAVDVCNEQELANLMKRIANVIVSRLLCYIPQLNDFLERNKRFAERENGIQNSEILVESVVVCMHVLAASNIPGAIFWDVVSQVLASRVDSATDLKTLESLWGTLFTLLPFIEIDDSGIIDNRRRMSFQHDNWVLVRGLLKRLFILYPQTYRVHSSSLNDYVRATLARCHHLVRFWHWDRCDNMLYAVYDFFVNKNGLKNLRREESNDSVRFLENFTDKHLLDVAPNDSSFHIFLKCLALALQSMKDTYHEKRFRSVISRLIPNHSRSYPKDQPMETESRDALRNHHDLLCTLYYASPPSCRPKLDLLRDLVHHEISHREACRLNARAWARLAAFQLSTHEPYTSARPLSEWYKEINTQTLKQYHVAKTEAEAVFKSGDLPKTDASSLIVRQAMEKNQEQFIATLRDCIAGMQSAMETAVNQHLLRGFLMESGLVELLKLPHFEDARLVVVIRDILRVLRKYASMPNQNPSSETSQRSTEESQDLYGGESIDVELLYALEQEQPEAEPKQTPLDFIQTPLWNLLSNAFGAGRAPDDNLLMDCVDTWALIAGHQVSSGARSWSYYINSHGSVAWQQLRQTEQTQKFGPYFMAALITYDPSAYTDHCFDFFNALLLSLADREAMLRFQHRLLQALCRIAPEDPLMRNLPFFKDDKSGELDITADTLRSRRLALISSLLANMRDNFHRTIHRDPDNVTELRENYSVILLGFMAAMKSNYQQLRQETVVTGAYVEFVQKIVQFLQQYTADICPVLDFFTNSAAFPLPVTDPTYVVGRLCGYASKLGGPGVPKQLSVFIQTVAQQAAAGNQQQYLVNQLTTALCADESPSKDRAALRNALLQGVFPTYIEAAFGSVIGFAIAKPILQSLRSILQTASFDVRVVEESNVQLIHDTILSISHAFIRSIEQLKSEAILIRQPHVLQATALMLDAMIPAASLLDYMYGRCSTSATKPAVISCLEHFTIFITEVLHDSVPQDIPFYDGDAHVSHCPHTGLSTFCADGLATSITTNWSANDGCIFFGQGHAKRDVVVDLGSVEEEKARLFNAIKAFGAAVTFVYGDRYMDGRKDQERRVIGDVDV</sequence>
<organism evidence="2 3">
    <name type="scientific">Lentithecium fluviatile CBS 122367</name>
    <dbReference type="NCBI Taxonomy" id="1168545"/>
    <lineage>
        <taxon>Eukaryota</taxon>
        <taxon>Fungi</taxon>
        <taxon>Dikarya</taxon>
        <taxon>Ascomycota</taxon>
        <taxon>Pezizomycotina</taxon>
        <taxon>Dothideomycetes</taxon>
        <taxon>Pleosporomycetidae</taxon>
        <taxon>Pleosporales</taxon>
        <taxon>Massarineae</taxon>
        <taxon>Lentitheciaceae</taxon>
        <taxon>Lentithecium</taxon>
    </lineage>
</organism>
<name>A0A6G1JH21_9PLEO</name>
<feature type="compositionally biased region" description="Polar residues" evidence="1">
    <location>
        <begin position="513"/>
        <end position="530"/>
    </location>
</feature>
<dbReference type="PANTHER" id="PTHR28122:SF1">
    <property type="entry name" value="E3 UBIQUITIN-PROTEIN LIGASE SUBSTRATE RECEPTOR MMS22"/>
    <property type="match status" value="1"/>
</dbReference>
<feature type="compositionally biased region" description="Low complexity" evidence="1">
    <location>
        <begin position="737"/>
        <end position="748"/>
    </location>
</feature>
<feature type="compositionally biased region" description="Polar residues" evidence="1">
    <location>
        <begin position="1185"/>
        <end position="1195"/>
    </location>
</feature>
<feature type="compositionally biased region" description="Low complexity" evidence="1">
    <location>
        <begin position="577"/>
        <end position="587"/>
    </location>
</feature>
<feature type="compositionally biased region" description="Acidic residues" evidence="1">
    <location>
        <begin position="724"/>
        <end position="735"/>
    </location>
</feature>
<protein>
    <recommendedName>
        <fullName evidence="4">Geranylgeranyl transferase type II subunit alpha</fullName>
    </recommendedName>
</protein>
<feature type="region of interest" description="Disordered" evidence="1">
    <location>
        <begin position="846"/>
        <end position="914"/>
    </location>
</feature>
<keyword evidence="3" id="KW-1185">Reference proteome</keyword>
<dbReference type="GO" id="GO:0008318">
    <property type="term" value="F:protein prenyltransferase activity"/>
    <property type="evidence" value="ECO:0007669"/>
    <property type="project" value="InterPro"/>
</dbReference>
<feature type="region of interest" description="Disordered" evidence="1">
    <location>
        <begin position="704"/>
        <end position="834"/>
    </location>
</feature>
<reference evidence="2" key="1">
    <citation type="journal article" date="2020" name="Stud. Mycol.">
        <title>101 Dothideomycetes genomes: a test case for predicting lifestyles and emergence of pathogens.</title>
        <authorList>
            <person name="Haridas S."/>
            <person name="Albert R."/>
            <person name="Binder M."/>
            <person name="Bloem J."/>
            <person name="Labutti K."/>
            <person name="Salamov A."/>
            <person name="Andreopoulos B."/>
            <person name="Baker S."/>
            <person name="Barry K."/>
            <person name="Bills G."/>
            <person name="Bluhm B."/>
            <person name="Cannon C."/>
            <person name="Castanera R."/>
            <person name="Culley D."/>
            <person name="Daum C."/>
            <person name="Ezra D."/>
            <person name="Gonzalez J."/>
            <person name="Henrissat B."/>
            <person name="Kuo A."/>
            <person name="Liang C."/>
            <person name="Lipzen A."/>
            <person name="Lutzoni F."/>
            <person name="Magnuson J."/>
            <person name="Mondo S."/>
            <person name="Nolan M."/>
            <person name="Ohm R."/>
            <person name="Pangilinan J."/>
            <person name="Park H.-J."/>
            <person name="Ramirez L."/>
            <person name="Alfaro M."/>
            <person name="Sun H."/>
            <person name="Tritt A."/>
            <person name="Yoshinaga Y."/>
            <person name="Zwiers L.-H."/>
            <person name="Turgeon B."/>
            <person name="Goodwin S."/>
            <person name="Spatafora J."/>
            <person name="Crous P."/>
            <person name="Grigoriev I."/>
        </authorList>
    </citation>
    <scope>NUCLEOTIDE SEQUENCE</scope>
    <source>
        <strain evidence="2">CBS 122367</strain>
    </source>
</reference>
<feature type="compositionally biased region" description="Low complexity" evidence="1">
    <location>
        <begin position="618"/>
        <end position="632"/>
    </location>
</feature>
<feature type="compositionally biased region" description="Polar residues" evidence="1">
    <location>
        <begin position="791"/>
        <end position="811"/>
    </location>
</feature>
<feature type="region of interest" description="Disordered" evidence="1">
    <location>
        <begin position="449"/>
        <end position="587"/>
    </location>
</feature>
<dbReference type="InterPro" id="IPR019021">
    <property type="entry name" value="Mms22"/>
</dbReference>
<feature type="compositionally biased region" description="Basic and acidic residues" evidence="1">
    <location>
        <begin position="1197"/>
        <end position="1214"/>
    </location>
</feature>
<dbReference type="PANTHER" id="PTHR28122">
    <property type="entry name" value="E3 UBIQUITIN-PROTEIN LIGASE SUBSTRATE RECEPTOR MMS22"/>
    <property type="match status" value="1"/>
</dbReference>
<feature type="compositionally biased region" description="Basic and acidic residues" evidence="1">
    <location>
        <begin position="485"/>
        <end position="507"/>
    </location>
</feature>
<gene>
    <name evidence="2" type="ORF">K458DRAFT_400189</name>
</gene>
<feature type="compositionally biased region" description="Polar residues" evidence="1">
    <location>
        <begin position="556"/>
        <end position="569"/>
    </location>
</feature>
<dbReference type="Pfam" id="PF09462">
    <property type="entry name" value="Mus7"/>
    <property type="match status" value="1"/>
</dbReference>
<feature type="compositionally biased region" description="Basic and acidic residues" evidence="1">
    <location>
        <begin position="464"/>
        <end position="477"/>
    </location>
</feature>
<evidence type="ECO:0000313" key="3">
    <source>
        <dbReference type="Proteomes" id="UP000799291"/>
    </source>
</evidence>
<dbReference type="SUPFAM" id="SSF48439">
    <property type="entry name" value="Protein prenylyltransferase"/>
    <property type="match status" value="1"/>
</dbReference>
<evidence type="ECO:0008006" key="4">
    <source>
        <dbReference type="Google" id="ProtNLM"/>
    </source>
</evidence>
<dbReference type="PROSITE" id="PS51147">
    <property type="entry name" value="PFTA"/>
    <property type="match status" value="5"/>
</dbReference>
<dbReference type="Pfam" id="PF01239">
    <property type="entry name" value="PPTA"/>
    <property type="match status" value="5"/>
</dbReference>
<feature type="compositionally biased region" description="Acidic residues" evidence="1">
    <location>
        <begin position="449"/>
        <end position="458"/>
    </location>
</feature>
<feature type="region of interest" description="Disordered" evidence="1">
    <location>
        <begin position="1322"/>
        <end position="1345"/>
    </location>
</feature>
<feature type="compositionally biased region" description="Polar residues" evidence="1">
    <location>
        <begin position="763"/>
        <end position="775"/>
    </location>
</feature>
<proteinExistence type="predicted"/>
<dbReference type="GO" id="GO:0035361">
    <property type="term" value="C:Cul8-RING ubiquitin ligase complex"/>
    <property type="evidence" value="ECO:0007669"/>
    <property type="project" value="TreeGrafter"/>
</dbReference>
<feature type="compositionally biased region" description="Low complexity" evidence="1">
    <location>
        <begin position="894"/>
        <end position="908"/>
    </location>
</feature>
<accession>A0A6G1JH21</accession>
<dbReference type="OrthoDB" id="2386201at2759"/>
<evidence type="ECO:0000256" key="1">
    <source>
        <dbReference type="SAM" id="MobiDB-lite"/>
    </source>
</evidence>